<accession>A0A4R6Q573</accession>
<name>A0A4R6Q573_9FLAO</name>
<dbReference type="Proteomes" id="UP000295260">
    <property type="component" value="Unassembled WGS sequence"/>
</dbReference>
<gene>
    <name evidence="1" type="ORF">BC748_2740</name>
</gene>
<keyword evidence="2" id="KW-1185">Reference proteome</keyword>
<comment type="caution">
    <text evidence="1">The sequence shown here is derived from an EMBL/GenBank/DDBJ whole genome shotgun (WGS) entry which is preliminary data.</text>
</comment>
<sequence length="216" mass="24658">MKKYFLLIIFISCVSCTIPYDAETRLVFETKLVDSNDNSLEGIDVEITVSNGSGFGSSSELLSFGKTNSNGELRLIFPSPEFDRGYDLSVNSPYSDNENYVPLEINNIGIENFNDYKLTIPKIYRLTYDESVQVYLEFNSINNSNKITNVFIDGINSPYSSSFLDEEETFYTYNFFAKKNQTIQINYTVKNISGQLQNVSQELVINEENISQIINY</sequence>
<proteinExistence type="predicted"/>
<organism evidence="1 2">
    <name type="scientific">Flavobacterium dankookense</name>
    <dbReference type="NCBI Taxonomy" id="706186"/>
    <lineage>
        <taxon>Bacteria</taxon>
        <taxon>Pseudomonadati</taxon>
        <taxon>Bacteroidota</taxon>
        <taxon>Flavobacteriia</taxon>
        <taxon>Flavobacteriales</taxon>
        <taxon>Flavobacteriaceae</taxon>
        <taxon>Flavobacterium</taxon>
    </lineage>
</organism>
<dbReference type="EMBL" id="SNXR01000018">
    <property type="protein sequence ID" value="TDP57528.1"/>
    <property type="molecule type" value="Genomic_DNA"/>
</dbReference>
<dbReference type="RefSeq" id="WP_133533931.1">
    <property type="nucleotide sequence ID" value="NZ_SNXR01000018.1"/>
</dbReference>
<dbReference type="AlphaFoldDB" id="A0A4R6Q573"/>
<reference evidence="1 2" key="1">
    <citation type="submission" date="2019-03" db="EMBL/GenBank/DDBJ databases">
        <title>Genomic Encyclopedia of Archaeal and Bacterial Type Strains, Phase II (KMG-II): from individual species to whole genera.</title>
        <authorList>
            <person name="Goeker M."/>
        </authorList>
    </citation>
    <scope>NUCLEOTIDE SEQUENCE [LARGE SCALE GENOMIC DNA]</scope>
    <source>
        <strain evidence="1 2">DSM 25687</strain>
    </source>
</reference>
<protein>
    <submittedName>
        <fullName evidence="1">Uncharacterized protein</fullName>
    </submittedName>
</protein>
<evidence type="ECO:0000313" key="2">
    <source>
        <dbReference type="Proteomes" id="UP000295260"/>
    </source>
</evidence>
<evidence type="ECO:0000313" key="1">
    <source>
        <dbReference type="EMBL" id="TDP57528.1"/>
    </source>
</evidence>
<dbReference type="OrthoDB" id="1349978at2"/>